<accession>A0A1Q3BCI3</accession>
<keyword evidence="2" id="KW-1185">Reference proteome</keyword>
<proteinExistence type="predicted"/>
<dbReference type="Proteomes" id="UP000187406">
    <property type="component" value="Unassembled WGS sequence"/>
</dbReference>
<evidence type="ECO:0000313" key="1">
    <source>
        <dbReference type="EMBL" id="GAV65747.1"/>
    </source>
</evidence>
<dbReference type="PANTHER" id="PTHR48475:SF1">
    <property type="entry name" value="RNASE H TYPE-1 DOMAIN-CONTAINING PROTEIN"/>
    <property type="match status" value="1"/>
</dbReference>
<name>A0A1Q3BCI3_CEPFO</name>
<dbReference type="AlphaFoldDB" id="A0A1Q3BCI3"/>
<protein>
    <submittedName>
        <fullName evidence="1">Uncharacterized protein</fullName>
    </submittedName>
</protein>
<dbReference type="EMBL" id="BDDD01000431">
    <property type="protein sequence ID" value="GAV65747.1"/>
    <property type="molecule type" value="Genomic_DNA"/>
</dbReference>
<reference evidence="2" key="1">
    <citation type="submission" date="2016-04" db="EMBL/GenBank/DDBJ databases">
        <title>Cephalotus genome sequencing.</title>
        <authorList>
            <person name="Fukushima K."/>
            <person name="Hasebe M."/>
            <person name="Fang X."/>
        </authorList>
    </citation>
    <scope>NUCLEOTIDE SEQUENCE [LARGE SCALE GENOMIC DNA]</scope>
    <source>
        <strain evidence="2">cv. St1</strain>
    </source>
</reference>
<dbReference type="OrthoDB" id="1431245at2759"/>
<dbReference type="InParanoid" id="A0A1Q3BCI3"/>
<sequence length="137" mass="15898">MLPSIKERKTVKSVFHVNITPIDWRFDIIEYLKNPSQRVKRGLKILALNYCLYDGELYRKGQDGLLLICLGFEGSIQVMMEVHEGTCGPHQSGLKMRWLIGRHGCFLLVVLNIQNVSKHVKGTMMFRMSLRLRFFLS</sequence>
<gene>
    <name evidence="1" type="ORF">CFOL_v3_09261</name>
</gene>
<organism evidence="1 2">
    <name type="scientific">Cephalotus follicularis</name>
    <name type="common">Albany pitcher plant</name>
    <dbReference type="NCBI Taxonomy" id="3775"/>
    <lineage>
        <taxon>Eukaryota</taxon>
        <taxon>Viridiplantae</taxon>
        <taxon>Streptophyta</taxon>
        <taxon>Embryophyta</taxon>
        <taxon>Tracheophyta</taxon>
        <taxon>Spermatophyta</taxon>
        <taxon>Magnoliopsida</taxon>
        <taxon>eudicotyledons</taxon>
        <taxon>Gunneridae</taxon>
        <taxon>Pentapetalae</taxon>
        <taxon>rosids</taxon>
        <taxon>fabids</taxon>
        <taxon>Oxalidales</taxon>
        <taxon>Cephalotaceae</taxon>
        <taxon>Cephalotus</taxon>
    </lineage>
</organism>
<evidence type="ECO:0000313" key="2">
    <source>
        <dbReference type="Proteomes" id="UP000187406"/>
    </source>
</evidence>
<dbReference type="PANTHER" id="PTHR48475">
    <property type="entry name" value="RIBONUCLEASE H"/>
    <property type="match status" value="1"/>
</dbReference>
<comment type="caution">
    <text evidence="1">The sequence shown here is derived from an EMBL/GenBank/DDBJ whole genome shotgun (WGS) entry which is preliminary data.</text>
</comment>